<accession>A0A174CGR3</accession>
<sequence length="92" mass="10235">MNEWMNNPAMKNIDPIKLELIQMAASQTAGKSGRDLAPIMMALITNANKKGISFSGDEMSLILEIMKDGKSKDEQAQIDRTINMVSSFMKKK</sequence>
<organism evidence="1 2">
    <name type="scientific">Faecalicatena contorta</name>
    <dbReference type="NCBI Taxonomy" id="39482"/>
    <lineage>
        <taxon>Bacteria</taxon>
        <taxon>Bacillati</taxon>
        <taxon>Bacillota</taxon>
        <taxon>Clostridia</taxon>
        <taxon>Lachnospirales</taxon>
        <taxon>Lachnospiraceae</taxon>
        <taxon>Faecalicatena</taxon>
    </lineage>
</organism>
<reference evidence="1 2" key="1">
    <citation type="submission" date="2015-09" db="EMBL/GenBank/DDBJ databases">
        <authorList>
            <consortium name="Pathogen Informatics"/>
        </authorList>
    </citation>
    <scope>NUCLEOTIDE SEQUENCE [LARGE SCALE GENOMIC DNA]</scope>
    <source>
        <strain evidence="1 2">2789STDY5834876</strain>
    </source>
</reference>
<dbReference type="OrthoDB" id="1912088at2"/>
<dbReference type="EMBL" id="CYZU01000009">
    <property type="protein sequence ID" value="CUO10696.1"/>
    <property type="molecule type" value="Genomic_DNA"/>
</dbReference>
<gene>
    <name evidence="1" type="ORF">ERS852491_01294</name>
</gene>
<protein>
    <recommendedName>
        <fullName evidence="3">Stage VI sporulation protein F</fullName>
    </recommendedName>
</protein>
<dbReference type="AlphaFoldDB" id="A0A174CGR3"/>
<proteinExistence type="predicted"/>
<dbReference type="RefSeq" id="WP_025656895.1">
    <property type="nucleotide sequence ID" value="NZ_BQNQ01000001.1"/>
</dbReference>
<name>A0A174CGR3_9FIRM</name>
<dbReference type="STRING" id="39482.ERS852491_01294"/>
<dbReference type="Proteomes" id="UP000095544">
    <property type="component" value="Unassembled WGS sequence"/>
</dbReference>
<evidence type="ECO:0000313" key="1">
    <source>
        <dbReference type="EMBL" id="CUO10696.1"/>
    </source>
</evidence>
<evidence type="ECO:0008006" key="3">
    <source>
        <dbReference type="Google" id="ProtNLM"/>
    </source>
</evidence>
<evidence type="ECO:0000313" key="2">
    <source>
        <dbReference type="Proteomes" id="UP000095544"/>
    </source>
</evidence>
<dbReference type="GeneID" id="93334854"/>